<accession>A0AAE3T6V9</accession>
<dbReference type="CDD" id="cd06558">
    <property type="entry name" value="crotonase-like"/>
    <property type="match status" value="1"/>
</dbReference>
<gene>
    <name evidence="1" type="ORF">P1J78_02925</name>
</gene>
<dbReference type="AlphaFoldDB" id="A0AAE3T6V9"/>
<protein>
    <submittedName>
        <fullName evidence="1">Enoyl-CoA hydratase/isomerase family protein</fullName>
    </submittedName>
</protein>
<dbReference type="Proteomes" id="UP001220964">
    <property type="component" value="Unassembled WGS sequence"/>
</dbReference>
<dbReference type="InterPro" id="IPR001753">
    <property type="entry name" value="Enoyl-CoA_hydra/iso"/>
</dbReference>
<dbReference type="RefSeq" id="WP_275565826.1">
    <property type="nucleotide sequence ID" value="NZ_JARGYC010000005.1"/>
</dbReference>
<keyword evidence="2" id="KW-1185">Reference proteome</keyword>
<proteinExistence type="predicted"/>
<comment type="caution">
    <text evidence="1">The sequence shown here is derived from an EMBL/GenBank/DDBJ whole genome shotgun (WGS) entry which is preliminary data.</text>
</comment>
<evidence type="ECO:0000313" key="2">
    <source>
        <dbReference type="Proteomes" id="UP001220964"/>
    </source>
</evidence>
<name>A0AAE3T6V9_9RHOB</name>
<dbReference type="EMBL" id="JARGYC010000005">
    <property type="protein sequence ID" value="MDF0599677.1"/>
    <property type="molecule type" value="Genomic_DNA"/>
</dbReference>
<dbReference type="GO" id="GO:0003824">
    <property type="term" value="F:catalytic activity"/>
    <property type="evidence" value="ECO:0007669"/>
    <property type="project" value="UniProtKB-ARBA"/>
</dbReference>
<dbReference type="SUPFAM" id="SSF52096">
    <property type="entry name" value="ClpP/crotonase"/>
    <property type="match status" value="1"/>
</dbReference>
<sequence length="254" mass="27956">MDDQPILETRSEGCLCLTLNRPRRMNAWDRDMRARLIDKLNGASGDGDVRAVVLTGAGDRAFCAGQDLNEINSYGADMAELWIDSFAALYRAVRALEVPVISALNGVAAGSAFQFVLLTDYRIGHPGVRVGQPEINSGIASITGPWIMREVLGLSRTIELTLSGRLMEAEEAERLGALHEVVPEERVLPRAMEKAAELGAKPSIAMRLIKQRFFEVLEPGLDDAIAAAKRYHRLSFESGEMQQETRKFLDRGGD</sequence>
<dbReference type="PANTHER" id="PTHR11941">
    <property type="entry name" value="ENOYL-COA HYDRATASE-RELATED"/>
    <property type="match status" value="1"/>
</dbReference>
<dbReference type="PANTHER" id="PTHR11941:SF54">
    <property type="entry name" value="ENOYL-COA HYDRATASE, MITOCHONDRIAL"/>
    <property type="match status" value="1"/>
</dbReference>
<dbReference type="GO" id="GO:0006635">
    <property type="term" value="P:fatty acid beta-oxidation"/>
    <property type="evidence" value="ECO:0007669"/>
    <property type="project" value="TreeGrafter"/>
</dbReference>
<evidence type="ECO:0000313" key="1">
    <source>
        <dbReference type="EMBL" id="MDF0599677.1"/>
    </source>
</evidence>
<dbReference type="Gene3D" id="3.90.226.10">
    <property type="entry name" value="2-enoyl-CoA Hydratase, Chain A, domain 1"/>
    <property type="match status" value="1"/>
</dbReference>
<dbReference type="InterPro" id="IPR029045">
    <property type="entry name" value="ClpP/crotonase-like_dom_sf"/>
</dbReference>
<organism evidence="1 2">
    <name type="scientific">Psychromarinibacter sediminicola</name>
    <dbReference type="NCBI Taxonomy" id="3033385"/>
    <lineage>
        <taxon>Bacteria</taxon>
        <taxon>Pseudomonadati</taxon>
        <taxon>Pseudomonadota</taxon>
        <taxon>Alphaproteobacteria</taxon>
        <taxon>Rhodobacterales</taxon>
        <taxon>Paracoccaceae</taxon>
        <taxon>Psychromarinibacter</taxon>
    </lineage>
</organism>
<reference evidence="1" key="1">
    <citation type="submission" date="2023-03" db="EMBL/GenBank/DDBJ databases">
        <title>Multiphase analysis and comparison of six strains from genera Psychromarinibacter, Lutimaribacter, and Maritimibacter, including a novel species: Psychromarinibacter sediminicola sp. nov.</title>
        <authorList>
            <person name="Wang Y.-H."/>
            <person name="Ye M.-Q."/>
            <person name="Du Z.-J."/>
        </authorList>
    </citation>
    <scope>NUCLEOTIDE SEQUENCE</scope>
    <source>
        <strain evidence="1">C21-152</strain>
    </source>
</reference>
<dbReference type="Pfam" id="PF00378">
    <property type="entry name" value="ECH_1"/>
    <property type="match status" value="1"/>
</dbReference>